<evidence type="ECO:0000313" key="2">
    <source>
        <dbReference type="Proteomes" id="UP001234297"/>
    </source>
</evidence>
<accession>A0ACC2M1W2</accession>
<gene>
    <name evidence="1" type="ORF">MRB53_016411</name>
</gene>
<comment type="caution">
    <text evidence="1">The sequence shown here is derived from an EMBL/GenBank/DDBJ whole genome shotgun (WGS) entry which is preliminary data.</text>
</comment>
<protein>
    <submittedName>
        <fullName evidence="1">Uncharacterized protein</fullName>
    </submittedName>
</protein>
<keyword evidence="2" id="KW-1185">Reference proteome</keyword>
<dbReference type="Proteomes" id="UP001234297">
    <property type="component" value="Chromosome 5"/>
</dbReference>
<proteinExistence type="predicted"/>
<reference evidence="1 2" key="1">
    <citation type="journal article" date="2022" name="Hortic Res">
        <title>A haplotype resolved chromosomal level avocado genome allows analysis of novel avocado genes.</title>
        <authorList>
            <person name="Nath O."/>
            <person name="Fletcher S.J."/>
            <person name="Hayward A."/>
            <person name="Shaw L.M."/>
            <person name="Masouleh A.K."/>
            <person name="Furtado A."/>
            <person name="Henry R.J."/>
            <person name="Mitter N."/>
        </authorList>
    </citation>
    <scope>NUCLEOTIDE SEQUENCE [LARGE SCALE GENOMIC DNA]</scope>
    <source>
        <strain evidence="2">cv. Hass</strain>
    </source>
</reference>
<name>A0ACC2M1W2_PERAE</name>
<evidence type="ECO:0000313" key="1">
    <source>
        <dbReference type="EMBL" id="KAJ8639717.1"/>
    </source>
</evidence>
<dbReference type="EMBL" id="CM056813">
    <property type="protein sequence ID" value="KAJ8639717.1"/>
    <property type="molecule type" value="Genomic_DNA"/>
</dbReference>
<organism evidence="1 2">
    <name type="scientific">Persea americana</name>
    <name type="common">Avocado</name>
    <dbReference type="NCBI Taxonomy" id="3435"/>
    <lineage>
        <taxon>Eukaryota</taxon>
        <taxon>Viridiplantae</taxon>
        <taxon>Streptophyta</taxon>
        <taxon>Embryophyta</taxon>
        <taxon>Tracheophyta</taxon>
        <taxon>Spermatophyta</taxon>
        <taxon>Magnoliopsida</taxon>
        <taxon>Magnoliidae</taxon>
        <taxon>Laurales</taxon>
        <taxon>Lauraceae</taxon>
        <taxon>Persea</taxon>
    </lineage>
</organism>
<sequence>MCVILTGEVQALYQVAVLLALNFRGTSILRLNHETSEHANKVKNTFIFNSFVLCQVFNEFNALKPDEMNVFIGITRNRLFMGIIGITVLLQFLLRSAGVSGIRPATHANLVIIVRALTSYLVCVSYKEELYYPKVLKGHGLVIQIHLDRSYPTIGCFNTQPDRTIPTLGFIAFDI</sequence>